<proteinExistence type="inferred from homology"/>
<organism evidence="6 7">
    <name type="scientific">Psychrobacter glaciei</name>
    <dbReference type="NCBI Taxonomy" id="619771"/>
    <lineage>
        <taxon>Bacteria</taxon>
        <taxon>Pseudomonadati</taxon>
        <taxon>Pseudomonadota</taxon>
        <taxon>Gammaproteobacteria</taxon>
        <taxon>Moraxellales</taxon>
        <taxon>Moraxellaceae</taxon>
        <taxon>Psychrobacter</taxon>
    </lineage>
</organism>
<dbReference type="Proteomes" id="UP000610203">
    <property type="component" value="Unassembled WGS sequence"/>
</dbReference>
<evidence type="ECO:0000256" key="1">
    <source>
        <dbReference type="ARBA" id="ARBA00009437"/>
    </source>
</evidence>
<evidence type="ECO:0000313" key="7">
    <source>
        <dbReference type="Proteomes" id="UP000610203"/>
    </source>
</evidence>
<dbReference type="InterPro" id="IPR036390">
    <property type="entry name" value="WH_DNA-bd_sf"/>
</dbReference>
<comment type="caution">
    <text evidence="6">The sequence shown here is derived from an EMBL/GenBank/DDBJ whole genome shotgun (WGS) entry which is preliminary data.</text>
</comment>
<dbReference type="RefSeq" id="WP_189584643.1">
    <property type="nucleotide sequence ID" value="NZ_BMZR01000003.1"/>
</dbReference>
<dbReference type="Pfam" id="PF03466">
    <property type="entry name" value="LysR_substrate"/>
    <property type="match status" value="1"/>
</dbReference>
<comment type="similarity">
    <text evidence="1">Belongs to the LysR transcriptional regulatory family.</text>
</comment>
<evidence type="ECO:0000313" key="6">
    <source>
        <dbReference type="EMBL" id="GHD33343.1"/>
    </source>
</evidence>
<dbReference type="InterPro" id="IPR036388">
    <property type="entry name" value="WH-like_DNA-bd_sf"/>
</dbReference>
<evidence type="ECO:0000256" key="4">
    <source>
        <dbReference type="ARBA" id="ARBA00023163"/>
    </source>
</evidence>
<dbReference type="PANTHER" id="PTHR30126">
    <property type="entry name" value="HTH-TYPE TRANSCRIPTIONAL REGULATOR"/>
    <property type="match status" value="1"/>
</dbReference>
<dbReference type="EMBL" id="BMZR01000003">
    <property type="protein sequence ID" value="GHD33343.1"/>
    <property type="molecule type" value="Genomic_DNA"/>
</dbReference>
<sequence>MLDELIKIDIKTLRSFMAIVECQGVTAAQSRLNVTTSVISGHLTHLEDRLGMTLCYRGRAGFKLTEDGAAVYEACLSFTEAVASFQHQLHYIRQLDSVHGGHIRLCLIDQMPTFFYDALRQCLAASYRDNPLIHFSIDVQSPESMLEKLLSNESDIGVGYFGSFPPLLTFQPAFIEKQVVCCGREHRLFYESEGLTFEDLEQNYPWIKRGYITDLSINHVRPKTLSATTYHMEATAQLILAGHHVGYLPNDLAKRYEEMGLMKILLPTEASYEVKHHWAYRENLHKQVADFLSQMMRLLSKSSPKL</sequence>
<dbReference type="Pfam" id="PF00126">
    <property type="entry name" value="HTH_1"/>
    <property type="match status" value="1"/>
</dbReference>
<accession>A0ABQ3GR41</accession>
<keyword evidence="3" id="KW-0238">DNA-binding</keyword>
<keyword evidence="7" id="KW-1185">Reference proteome</keyword>
<feature type="domain" description="HTH lysR-type" evidence="5">
    <location>
        <begin position="8"/>
        <end position="65"/>
    </location>
</feature>
<evidence type="ECO:0000259" key="5">
    <source>
        <dbReference type="PROSITE" id="PS50931"/>
    </source>
</evidence>
<dbReference type="PANTHER" id="PTHR30126:SF98">
    <property type="entry name" value="HTH-TYPE TRANSCRIPTIONAL ACTIVATOR BAUR"/>
    <property type="match status" value="1"/>
</dbReference>
<evidence type="ECO:0000256" key="2">
    <source>
        <dbReference type="ARBA" id="ARBA00023015"/>
    </source>
</evidence>
<dbReference type="Gene3D" id="3.40.190.290">
    <property type="match status" value="1"/>
</dbReference>
<dbReference type="SUPFAM" id="SSF53850">
    <property type="entry name" value="Periplasmic binding protein-like II"/>
    <property type="match status" value="1"/>
</dbReference>
<dbReference type="InterPro" id="IPR000847">
    <property type="entry name" value="LysR_HTH_N"/>
</dbReference>
<protein>
    <submittedName>
        <fullName evidence="6">Transcriptional regulator</fullName>
    </submittedName>
</protein>
<evidence type="ECO:0000256" key="3">
    <source>
        <dbReference type="ARBA" id="ARBA00023125"/>
    </source>
</evidence>
<dbReference type="CDD" id="cd05466">
    <property type="entry name" value="PBP2_LTTR_substrate"/>
    <property type="match status" value="1"/>
</dbReference>
<keyword evidence="2" id="KW-0805">Transcription regulation</keyword>
<dbReference type="PROSITE" id="PS50931">
    <property type="entry name" value="HTH_LYSR"/>
    <property type="match status" value="1"/>
</dbReference>
<dbReference type="SUPFAM" id="SSF46785">
    <property type="entry name" value="Winged helix' DNA-binding domain"/>
    <property type="match status" value="1"/>
</dbReference>
<keyword evidence="4" id="KW-0804">Transcription</keyword>
<reference evidence="7" key="1">
    <citation type="journal article" date="2019" name="Int. J. Syst. Evol. Microbiol.">
        <title>The Global Catalogue of Microorganisms (GCM) 10K type strain sequencing project: providing services to taxonomists for standard genome sequencing and annotation.</title>
        <authorList>
            <consortium name="The Broad Institute Genomics Platform"/>
            <consortium name="The Broad Institute Genome Sequencing Center for Infectious Disease"/>
            <person name="Wu L."/>
            <person name="Ma J."/>
        </authorList>
    </citation>
    <scope>NUCLEOTIDE SEQUENCE [LARGE SCALE GENOMIC DNA]</scope>
    <source>
        <strain evidence="7">KCTC 42280</strain>
    </source>
</reference>
<dbReference type="InterPro" id="IPR005119">
    <property type="entry name" value="LysR_subst-bd"/>
</dbReference>
<name>A0ABQ3GR41_9GAMM</name>
<gene>
    <name evidence="6" type="ORF">GCM10016272_17290</name>
</gene>
<dbReference type="Gene3D" id="1.10.10.10">
    <property type="entry name" value="Winged helix-like DNA-binding domain superfamily/Winged helix DNA-binding domain"/>
    <property type="match status" value="1"/>
</dbReference>